<dbReference type="InterPro" id="IPR000568">
    <property type="entry name" value="ATP_synth_F0_asu"/>
</dbReference>
<name>L7N6J5_9HEMI</name>
<feature type="transmembrane region" description="Helical" evidence="12">
    <location>
        <begin position="195"/>
        <end position="219"/>
    </location>
</feature>
<feature type="transmembrane region" description="Helical" evidence="12">
    <location>
        <begin position="156"/>
        <end position="175"/>
    </location>
</feature>
<dbReference type="GeneID" id="14656937"/>
<evidence type="ECO:0000256" key="5">
    <source>
        <dbReference type="ARBA" id="ARBA00022692"/>
    </source>
</evidence>
<comment type="similarity">
    <text evidence="2">Belongs to the ATPase A chain family.</text>
</comment>
<gene>
    <name evidence="13" type="primary">ATP6</name>
</gene>
<evidence type="ECO:0000256" key="4">
    <source>
        <dbReference type="ARBA" id="ARBA00022547"/>
    </source>
</evidence>
<dbReference type="Gene3D" id="1.20.120.220">
    <property type="entry name" value="ATP synthase, F0 complex, subunit A"/>
    <property type="match status" value="1"/>
</dbReference>
<sequence length="221" mass="25552">MMSSLFSSFDPTTIFNSQLNWMVIMITLVLIPLNYWIILSPLHTLWNTLQLLIHQELKKLLAYKYMGSTLMMVTLFMIILLNNLMGLFPYVFTSTSHATLPMIMSFPLWLSFMLFGWLKTTNKKFTHLVPEGTPSYLMPFTVLVETLSNIIRPGAITLRLMTNMTAGHFLITLLGNNFPTLDKLFLPVMVLMQSMLIMFETMVSYIQAYVFTILIGLYFEE</sequence>
<feature type="transmembrane region" description="Helical" evidence="12">
    <location>
        <begin position="60"/>
        <end position="80"/>
    </location>
</feature>
<keyword evidence="6" id="KW-0375">Hydrogen ion transport</keyword>
<keyword evidence="7 12" id="KW-1133">Transmembrane helix</keyword>
<keyword evidence="8" id="KW-0406">Ion transport</keyword>
<evidence type="ECO:0000256" key="2">
    <source>
        <dbReference type="ARBA" id="ARBA00006810"/>
    </source>
</evidence>
<protein>
    <recommendedName>
        <fullName evidence="11">ATP synthase subunit a</fullName>
    </recommendedName>
</protein>
<evidence type="ECO:0000256" key="9">
    <source>
        <dbReference type="ARBA" id="ARBA00023136"/>
    </source>
</evidence>
<organism evidence="13">
    <name type="scientific">Hackeriella veitchi</name>
    <dbReference type="NCBI Taxonomy" id="60873"/>
    <lineage>
        <taxon>Eukaryota</taxon>
        <taxon>Metazoa</taxon>
        <taxon>Ecdysozoa</taxon>
        <taxon>Arthropoda</taxon>
        <taxon>Hexapoda</taxon>
        <taxon>Insecta</taxon>
        <taxon>Pterygota</taxon>
        <taxon>Neoptera</taxon>
        <taxon>Paraneoptera</taxon>
        <taxon>Hemiptera</taxon>
        <taxon>Coleorrhyncha</taxon>
        <taxon>Peloridiidae</taxon>
        <taxon>Hackeriella</taxon>
    </lineage>
</organism>
<dbReference type="CDD" id="cd00310">
    <property type="entry name" value="ATP-synt_Fo_a_6"/>
    <property type="match status" value="1"/>
</dbReference>
<feature type="transmembrane region" description="Helical" evidence="12">
    <location>
        <begin position="100"/>
        <end position="118"/>
    </location>
</feature>
<evidence type="ECO:0000256" key="10">
    <source>
        <dbReference type="ARBA" id="ARBA00023310"/>
    </source>
</evidence>
<keyword evidence="5 12" id="KW-0812">Transmembrane</keyword>
<evidence type="ECO:0000256" key="1">
    <source>
        <dbReference type="ARBA" id="ARBA00004141"/>
    </source>
</evidence>
<evidence type="ECO:0000256" key="12">
    <source>
        <dbReference type="SAM" id="Phobius"/>
    </source>
</evidence>
<dbReference type="InterPro" id="IPR035908">
    <property type="entry name" value="F0_ATP_A_sf"/>
</dbReference>
<keyword evidence="10" id="KW-0066">ATP synthesis</keyword>
<dbReference type="GO" id="GO:0045259">
    <property type="term" value="C:proton-transporting ATP synthase complex"/>
    <property type="evidence" value="ECO:0007669"/>
    <property type="project" value="UniProtKB-KW"/>
</dbReference>
<keyword evidence="9 12" id="KW-0472">Membrane</keyword>
<comment type="subcellular location">
    <subcellularLocation>
        <location evidence="1">Membrane</location>
        <topology evidence="1">Multi-pass membrane protein</topology>
    </subcellularLocation>
    <subcellularLocation>
        <location evidence="11">Mitochondrion inner membrane</location>
        <topology evidence="11">Multi-pass membrane protein</topology>
    </subcellularLocation>
</comment>
<dbReference type="Pfam" id="PF00119">
    <property type="entry name" value="ATP-synt_A"/>
    <property type="match status" value="1"/>
</dbReference>
<dbReference type="PANTHER" id="PTHR11410">
    <property type="entry name" value="ATP SYNTHASE SUBUNIT A"/>
    <property type="match status" value="1"/>
</dbReference>
<evidence type="ECO:0000256" key="3">
    <source>
        <dbReference type="ARBA" id="ARBA00022448"/>
    </source>
</evidence>
<evidence type="ECO:0000256" key="6">
    <source>
        <dbReference type="ARBA" id="ARBA00022781"/>
    </source>
</evidence>
<dbReference type="CTD" id="4508"/>
<evidence type="ECO:0000256" key="11">
    <source>
        <dbReference type="RuleBase" id="RU004450"/>
    </source>
</evidence>
<dbReference type="GO" id="GO:0005743">
    <property type="term" value="C:mitochondrial inner membrane"/>
    <property type="evidence" value="ECO:0007669"/>
    <property type="project" value="UniProtKB-SubCell"/>
</dbReference>
<dbReference type="AlphaFoldDB" id="L7N6J5"/>
<evidence type="ECO:0000313" key="13">
    <source>
        <dbReference type="EMBL" id="ACV96704.1"/>
    </source>
</evidence>
<evidence type="ECO:0000256" key="7">
    <source>
        <dbReference type="ARBA" id="ARBA00022989"/>
    </source>
</evidence>
<dbReference type="PRINTS" id="PR00123">
    <property type="entry name" value="ATPASEA"/>
</dbReference>
<proteinExistence type="inferred from homology"/>
<dbReference type="InterPro" id="IPR045083">
    <property type="entry name" value="ATP_synth_F0_asu_bact/mt"/>
</dbReference>
<dbReference type="PANTHER" id="PTHR11410:SF0">
    <property type="entry name" value="ATP SYNTHASE SUBUNIT A"/>
    <property type="match status" value="1"/>
</dbReference>
<geneLocation type="mitochondrion" evidence="13"/>
<keyword evidence="3" id="KW-0813">Transport</keyword>
<accession>L7N6J5</accession>
<dbReference type="RefSeq" id="YP_007474192.1">
    <property type="nucleotide sequence ID" value="NC_020309.1"/>
</dbReference>
<keyword evidence="13" id="KW-0496">Mitochondrion</keyword>
<evidence type="ECO:0000256" key="8">
    <source>
        <dbReference type="ARBA" id="ARBA00023065"/>
    </source>
</evidence>
<dbReference type="EMBL" id="GQ884145">
    <property type="protein sequence ID" value="ACV96704.1"/>
    <property type="molecule type" value="Genomic_DNA"/>
</dbReference>
<feature type="transmembrane region" description="Helical" evidence="12">
    <location>
        <begin position="20"/>
        <end position="39"/>
    </location>
</feature>
<dbReference type="GO" id="GO:0046933">
    <property type="term" value="F:proton-transporting ATP synthase activity, rotational mechanism"/>
    <property type="evidence" value="ECO:0007669"/>
    <property type="project" value="TreeGrafter"/>
</dbReference>
<reference evidence="13" key="1">
    <citation type="journal article" date="2013" name="Syst. Entomol.">
        <title>Phylogenomics of Hemiptera (Insecta: Paraneoptera) based on mitochondrial genomes.</title>
        <authorList>
            <person name="Cui Y."/>
            <person name="Xie G."/>
            <person name="Hua J."/>
            <person name="Dang K."/>
            <person name="Zhou J."/>
            <person name="Liu X."/>
            <person name="Wang G."/>
            <person name="Yu X."/>
            <person name="Bu W."/>
        </authorList>
    </citation>
    <scope>NUCLEOTIDE SEQUENCE</scope>
</reference>
<keyword evidence="4" id="KW-0138">CF(0)</keyword>
<dbReference type="SUPFAM" id="SSF81336">
    <property type="entry name" value="F1F0 ATP synthase subunit A"/>
    <property type="match status" value="1"/>
</dbReference>
<dbReference type="NCBIfam" id="TIGR01131">
    <property type="entry name" value="ATP_synt_6_or_A"/>
    <property type="match status" value="1"/>
</dbReference>